<evidence type="ECO:0000313" key="10">
    <source>
        <dbReference type="EMBL" id="SVB44386.1"/>
    </source>
</evidence>
<comment type="subcellular location">
    <subcellularLocation>
        <location evidence="1">Cell inner membrane</location>
        <topology evidence="1">Single-pass membrane protein</topology>
    </subcellularLocation>
</comment>
<evidence type="ECO:0008006" key="11">
    <source>
        <dbReference type="Google" id="ProtNLM"/>
    </source>
</evidence>
<evidence type="ECO:0000256" key="1">
    <source>
        <dbReference type="ARBA" id="ARBA00004377"/>
    </source>
</evidence>
<accession>A0A382E0X2</accession>
<evidence type="ECO:0000256" key="7">
    <source>
        <dbReference type="ARBA" id="ARBA00022989"/>
    </source>
</evidence>
<dbReference type="InterPro" id="IPR007690">
    <property type="entry name" value="T2SS_GspM"/>
</dbReference>
<keyword evidence="3" id="KW-1003">Cell membrane</keyword>
<evidence type="ECO:0000256" key="5">
    <source>
        <dbReference type="ARBA" id="ARBA00022692"/>
    </source>
</evidence>
<name>A0A382E0X2_9ZZZZ</name>
<evidence type="ECO:0000256" key="6">
    <source>
        <dbReference type="ARBA" id="ARBA00022927"/>
    </source>
</evidence>
<evidence type="ECO:0000256" key="8">
    <source>
        <dbReference type="ARBA" id="ARBA00023136"/>
    </source>
</evidence>
<keyword evidence="5 9" id="KW-0812">Transmembrane</keyword>
<organism evidence="10">
    <name type="scientific">marine metagenome</name>
    <dbReference type="NCBI Taxonomy" id="408172"/>
    <lineage>
        <taxon>unclassified sequences</taxon>
        <taxon>metagenomes</taxon>
        <taxon>ecological metagenomes</taxon>
    </lineage>
</organism>
<dbReference type="SUPFAM" id="SSF103054">
    <property type="entry name" value="General secretion pathway protein M, EpsM"/>
    <property type="match status" value="1"/>
</dbReference>
<evidence type="ECO:0000256" key="2">
    <source>
        <dbReference type="ARBA" id="ARBA00022448"/>
    </source>
</evidence>
<evidence type="ECO:0000256" key="4">
    <source>
        <dbReference type="ARBA" id="ARBA00022519"/>
    </source>
</evidence>
<dbReference type="GO" id="GO:0015627">
    <property type="term" value="C:type II protein secretion system complex"/>
    <property type="evidence" value="ECO:0007669"/>
    <property type="project" value="InterPro"/>
</dbReference>
<dbReference type="AlphaFoldDB" id="A0A382E0X2"/>
<proteinExistence type="predicted"/>
<keyword evidence="6" id="KW-0653">Protein transport</keyword>
<gene>
    <name evidence="10" type="ORF">METZ01_LOCUS197240</name>
</gene>
<sequence>MIDWFNALQRRERLFLSVGAVFAVIVLGWVLLWSPPHRGINSLSQSLVAKQLLLSNLRVAQSMVLENPESALLSAQSLIVVIDQTHRQFGLAGKLTRNQPDGTDGIRVNFQATPFDALLSWLIGLEANYGIHVESAAINKTSQTGLVTATLVLRRT</sequence>
<keyword evidence="7 9" id="KW-1133">Transmembrane helix</keyword>
<keyword evidence="8 9" id="KW-0472">Membrane</keyword>
<dbReference type="Gene3D" id="3.30.1360.100">
    <property type="entry name" value="General secretion pathway protein M, EpsM"/>
    <property type="match status" value="1"/>
</dbReference>
<protein>
    <recommendedName>
        <fullName evidence="11">Type II secretion system protein M</fullName>
    </recommendedName>
</protein>
<dbReference type="InterPro" id="IPR023229">
    <property type="entry name" value="T2SS_M_periplasmic_sf"/>
</dbReference>
<dbReference type="GO" id="GO:0005886">
    <property type="term" value="C:plasma membrane"/>
    <property type="evidence" value="ECO:0007669"/>
    <property type="project" value="UniProtKB-SubCell"/>
</dbReference>
<keyword evidence="4" id="KW-0997">Cell inner membrane</keyword>
<keyword evidence="2" id="KW-0813">Transport</keyword>
<reference evidence="10" key="1">
    <citation type="submission" date="2018-05" db="EMBL/GenBank/DDBJ databases">
        <authorList>
            <person name="Lanie J.A."/>
            <person name="Ng W.-L."/>
            <person name="Kazmierczak K.M."/>
            <person name="Andrzejewski T.M."/>
            <person name="Davidsen T.M."/>
            <person name="Wayne K.J."/>
            <person name="Tettelin H."/>
            <person name="Glass J.I."/>
            <person name="Rusch D."/>
            <person name="Podicherti R."/>
            <person name="Tsui H.-C.T."/>
            <person name="Winkler M.E."/>
        </authorList>
    </citation>
    <scope>NUCLEOTIDE SEQUENCE</scope>
</reference>
<dbReference type="Pfam" id="PF04612">
    <property type="entry name" value="T2SSM"/>
    <property type="match status" value="1"/>
</dbReference>
<evidence type="ECO:0000256" key="3">
    <source>
        <dbReference type="ARBA" id="ARBA00022475"/>
    </source>
</evidence>
<evidence type="ECO:0000256" key="9">
    <source>
        <dbReference type="SAM" id="Phobius"/>
    </source>
</evidence>
<feature type="transmembrane region" description="Helical" evidence="9">
    <location>
        <begin position="14"/>
        <end position="33"/>
    </location>
</feature>
<dbReference type="GO" id="GO:0015628">
    <property type="term" value="P:protein secretion by the type II secretion system"/>
    <property type="evidence" value="ECO:0007669"/>
    <property type="project" value="InterPro"/>
</dbReference>
<dbReference type="EMBL" id="UINC01042148">
    <property type="protein sequence ID" value="SVB44386.1"/>
    <property type="molecule type" value="Genomic_DNA"/>
</dbReference>